<reference evidence="1" key="1">
    <citation type="submission" date="2020-10" db="EMBL/GenBank/DDBJ databases">
        <title>Paenihalocynthiibacter styelae gen. nov., sp. nov., isolated from stalked sea squirt Styela clava.</title>
        <authorList>
            <person name="Kim Y.-O."/>
            <person name="Yoon J.-H."/>
        </authorList>
    </citation>
    <scope>NUCLEOTIDE SEQUENCE</scope>
    <source>
        <strain evidence="1">MYP1-1</strain>
    </source>
</reference>
<dbReference type="EMBL" id="JADCKQ010000007">
    <property type="protein sequence ID" value="MBI1494183.1"/>
    <property type="molecule type" value="Genomic_DNA"/>
</dbReference>
<dbReference type="RefSeq" id="WP_157947000.1">
    <property type="nucleotide sequence ID" value="NZ_JADCKQ010000007.1"/>
</dbReference>
<name>A0A8J7IJF8_9RHOB</name>
<dbReference type="Proteomes" id="UP000640583">
    <property type="component" value="Unassembled WGS sequence"/>
</dbReference>
<protein>
    <submittedName>
        <fullName evidence="1">Uncharacterized protein</fullName>
    </submittedName>
</protein>
<comment type="caution">
    <text evidence="1">The sequence shown here is derived from an EMBL/GenBank/DDBJ whole genome shotgun (WGS) entry which is preliminary data.</text>
</comment>
<proteinExistence type="predicted"/>
<accession>A0A8J7IJF8</accession>
<dbReference type="AlphaFoldDB" id="A0A8J7IJF8"/>
<evidence type="ECO:0000313" key="2">
    <source>
        <dbReference type="Proteomes" id="UP000640583"/>
    </source>
</evidence>
<sequence>MSIFFAIELSCRAATQAGAREGVSTGGLFCFVLIGRTGCCKYRRGEALLPCHVALVLHCLASRFSLTSL</sequence>
<keyword evidence="2" id="KW-1185">Reference proteome</keyword>
<gene>
    <name evidence="1" type="ORF">H1D41_11085</name>
</gene>
<organism evidence="1 2">
    <name type="scientific">Halocynthiibacter styelae</name>
    <dbReference type="NCBI Taxonomy" id="2761955"/>
    <lineage>
        <taxon>Bacteria</taxon>
        <taxon>Pseudomonadati</taxon>
        <taxon>Pseudomonadota</taxon>
        <taxon>Alphaproteobacteria</taxon>
        <taxon>Rhodobacterales</taxon>
        <taxon>Paracoccaceae</taxon>
        <taxon>Halocynthiibacter</taxon>
    </lineage>
</organism>
<evidence type="ECO:0000313" key="1">
    <source>
        <dbReference type="EMBL" id="MBI1494183.1"/>
    </source>
</evidence>